<dbReference type="GeneID" id="101860128"/>
<dbReference type="Gene3D" id="2.60.40.150">
    <property type="entry name" value="C2 domain"/>
    <property type="match status" value="1"/>
</dbReference>
<evidence type="ECO:0000313" key="4">
    <source>
        <dbReference type="RefSeq" id="XP_012943979.1"/>
    </source>
</evidence>
<accession>A0ABM1AAH5</accession>
<evidence type="ECO:0000259" key="2">
    <source>
        <dbReference type="PROSITE" id="PS50004"/>
    </source>
</evidence>
<dbReference type="PANTHER" id="PTHR21119:SF5">
    <property type="entry name" value="C2 DOMAIN-CONTAINING PROTEIN"/>
    <property type="match status" value="1"/>
</dbReference>
<feature type="region of interest" description="Disordered" evidence="1">
    <location>
        <begin position="179"/>
        <end position="398"/>
    </location>
</feature>
<reference evidence="4" key="1">
    <citation type="submission" date="2025-08" db="UniProtKB">
        <authorList>
            <consortium name="RefSeq"/>
        </authorList>
    </citation>
    <scope>IDENTIFICATION</scope>
</reference>
<proteinExistence type="predicted"/>
<feature type="compositionally biased region" description="Basic and acidic residues" evidence="1">
    <location>
        <begin position="386"/>
        <end position="398"/>
    </location>
</feature>
<dbReference type="InterPro" id="IPR039934">
    <property type="entry name" value="C2CD2/C2CD2L"/>
</dbReference>
<evidence type="ECO:0000313" key="3">
    <source>
        <dbReference type="Proteomes" id="UP000694888"/>
    </source>
</evidence>
<dbReference type="PROSITE" id="PS50004">
    <property type="entry name" value="C2"/>
    <property type="match status" value="1"/>
</dbReference>
<dbReference type="RefSeq" id="XP_012943979.1">
    <property type="nucleotide sequence ID" value="XM_013088525.2"/>
</dbReference>
<dbReference type="InterPro" id="IPR000008">
    <property type="entry name" value="C2_dom"/>
</dbReference>
<gene>
    <name evidence="4" type="primary">LOC101860128</name>
</gene>
<dbReference type="SUPFAM" id="SSF49562">
    <property type="entry name" value="C2 domain (Calcium/lipid-binding domain, CaLB)"/>
    <property type="match status" value="1"/>
</dbReference>
<keyword evidence="3" id="KW-1185">Reference proteome</keyword>
<feature type="compositionally biased region" description="Polar residues" evidence="1">
    <location>
        <begin position="216"/>
        <end position="243"/>
    </location>
</feature>
<dbReference type="Pfam" id="PF00168">
    <property type="entry name" value="C2"/>
    <property type="match status" value="1"/>
</dbReference>
<name>A0ABM1AAH5_APLCA</name>
<feature type="compositionally biased region" description="Basic residues" evidence="1">
    <location>
        <begin position="346"/>
        <end position="356"/>
    </location>
</feature>
<feature type="compositionally biased region" description="Basic and acidic residues" evidence="1">
    <location>
        <begin position="314"/>
        <end position="327"/>
    </location>
</feature>
<dbReference type="SMART" id="SM00239">
    <property type="entry name" value="C2"/>
    <property type="match status" value="1"/>
</dbReference>
<organism evidence="3 4">
    <name type="scientific">Aplysia californica</name>
    <name type="common">California sea hare</name>
    <dbReference type="NCBI Taxonomy" id="6500"/>
    <lineage>
        <taxon>Eukaryota</taxon>
        <taxon>Metazoa</taxon>
        <taxon>Spiralia</taxon>
        <taxon>Lophotrochozoa</taxon>
        <taxon>Mollusca</taxon>
        <taxon>Gastropoda</taxon>
        <taxon>Heterobranchia</taxon>
        <taxon>Euthyneura</taxon>
        <taxon>Tectipleura</taxon>
        <taxon>Aplysiida</taxon>
        <taxon>Aplysioidea</taxon>
        <taxon>Aplysiidae</taxon>
        <taxon>Aplysia</taxon>
    </lineage>
</organism>
<evidence type="ECO:0000256" key="1">
    <source>
        <dbReference type="SAM" id="MobiDB-lite"/>
    </source>
</evidence>
<dbReference type="InterPro" id="IPR035892">
    <property type="entry name" value="C2_domain_sf"/>
</dbReference>
<protein>
    <submittedName>
        <fullName evidence="4">Phospholipid transfer protein C2CD2L</fullName>
    </submittedName>
</protein>
<sequence length="398" mass="44554">MYSAPPKPPRMVGDKRLLVKVIKANGLAVKELGAANAVCMLSTDEPVQGYATSVVKNTQHPFWDEHFLFDVTQDTQEVRVEVYDKDKPQGDEFIGEAIVYIEDLRKTPSSRQILRLHPQPGNFEYNTGTVTAEFLFMDPSEADLLLDSMTTATKNQLSPRRRIEVARSVALGGTLVTKTTTTTERPQFGRHDPGLDGSPNFVEKNMYVEESPLYSPHNNNSPSIVSSGLRQQQIPTIESSPLDDTTEGSYPYPADQSLNQPQPIALKDKKKGGFGSGLFKRFGRKKRAQSADRNLPRREDSYLRPPEPSYGPQSKDDLELLRPHQKDAPPSPSLKKSRTLGGSLKKLFRRSRKRSNTRGNDSRESSMSRGSRSKGPSRDNSLTRQSQREHEQRAQSVS</sequence>
<feature type="domain" description="C2" evidence="2">
    <location>
        <begin position="1"/>
        <end position="117"/>
    </location>
</feature>
<dbReference type="Proteomes" id="UP000694888">
    <property type="component" value="Unplaced"/>
</dbReference>
<dbReference type="PANTHER" id="PTHR21119">
    <property type="entry name" value="C2 DOMAIN-CONTAINING PROTEIN"/>
    <property type="match status" value="1"/>
</dbReference>